<dbReference type="OrthoDB" id="270809at2"/>
<dbReference type="InterPro" id="IPR029069">
    <property type="entry name" value="HotDog_dom_sf"/>
</dbReference>
<dbReference type="AlphaFoldDB" id="A0A518BAE3"/>
<keyword evidence="1 3" id="KW-0456">Lyase</keyword>
<dbReference type="InterPro" id="IPR013114">
    <property type="entry name" value="FabA_FabZ"/>
</dbReference>
<protein>
    <submittedName>
        <fullName evidence="3">3-hydroxyacyl-[acyl-carrier-protein] dehydratase FabZ</fullName>
        <ecNumber evidence="3">4.2.1.59</ecNumber>
    </submittedName>
</protein>
<sequence>MRWIWIDHFDEFHSGQSARAVKVVSVAEDHLHEQFPGYPVMPHSLIIEGLAQTGGILVGEANDFSEKVVLAKIPKVTFHDHAIAGDVLHYEVELVELRGEGGIVDAKVFKNGELMVESEIVFAHLDKSRGIDDGLSAKNFVFTKDHLMGLLRMAQGSYQGGGGGASRGVEETHPTSDAVGNNGRP</sequence>
<dbReference type="PANTHER" id="PTHR30272">
    <property type="entry name" value="3-HYDROXYACYL-[ACYL-CARRIER-PROTEIN] DEHYDRATASE"/>
    <property type="match status" value="1"/>
</dbReference>
<name>A0A518BAE3_9BACT</name>
<dbReference type="Proteomes" id="UP000317093">
    <property type="component" value="Chromosome"/>
</dbReference>
<keyword evidence="4" id="KW-1185">Reference proteome</keyword>
<dbReference type="CDD" id="cd01288">
    <property type="entry name" value="FabZ"/>
    <property type="match status" value="1"/>
</dbReference>
<accession>A0A518BAE3</accession>
<dbReference type="Gene3D" id="3.10.129.10">
    <property type="entry name" value="Hotdog Thioesterase"/>
    <property type="match status" value="1"/>
</dbReference>
<dbReference type="EMBL" id="CP036279">
    <property type="protein sequence ID" value="QDU63951.1"/>
    <property type="molecule type" value="Genomic_DNA"/>
</dbReference>
<dbReference type="RefSeq" id="WP_145261805.1">
    <property type="nucleotide sequence ID" value="NZ_CP036279.1"/>
</dbReference>
<proteinExistence type="predicted"/>
<gene>
    <name evidence="3" type="primary">fabZ_2</name>
    <name evidence="3" type="ORF">Pan216_48320</name>
</gene>
<evidence type="ECO:0000256" key="2">
    <source>
        <dbReference type="SAM" id="MobiDB-lite"/>
    </source>
</evidence>
<evidence type="ECO:0000313" key="3">
    <source>
        <dbReference type="EMBL" id="QDU63951.1"/>
    </source>
</evidence>
<reference evidence="3 4" key="1">
    <citation type="submission" date="2019-02" db="EMBL/GenBank/DDBJ databases">
        <title>Deep-cultivation of Planctomycetes and their phenomic and genomic characterization uncovers novel biology.</title>
        <authorList>
            <person name="Wiegand S."/>
            <person name="Jogler M."/>
            <person name="Boedeker C."/>
            <person name="Pinto D."/>
            <person name="Vollmers J."/>
            <person name="Rivas-Marin E."/>
            <person name="Kohn T."/>
            <person name="Peeters S.H."/>
            <person name="Heuer A."/>
            <person name="Rast P."/>
            <person name="Oberbeckmann S."/>
            <person name="Bunk B."/>
            <person name="Jeske O."/>
            <person name="Meyerdierks A."/>
            <person name="Storesund J.E."/>
            <person name="Kallscheuer N."/>
            <person name="Luecker S."/>
            <person name="Lage O.M."/>
            <person name="Pohl T."/>
            <person name="Merkel B.J."/>
            <person name="Hornburger P."/>
            <person name="Mueller R.-W."/>
            <person name="Bruemmer F."/>
            <person name="Labrenz M."/>
            <person name="Spormann A.M."/>
            <person name="Op den Camp H."/>
            <person name="Overmann J."/>
            <person name="Amann R."/>
            <person name="Jetten M.S.M."/>
            <person name="Mascher T."/>
            <person name="Medema M.H."/>
            <person name="Devos D.P."/>
            <person name="Kaster A.-K."/>
            <person name="Ovreas L."/>
            <person name="Rohde M."/>
            <person name="Galperin M.Y."/>
            <person name="Jogler C."/>
        </authorList>
    </citation>
    <scope>NUCLEOTIDE SEQUENCE [LARGE SCALE GENOMIC DNA]</scope>
    <source>
        <strain evidence="3 4">Pan216</strain>
    </source>
</reference>
<dbReference type="SUPFAM" id="SSF54637">
    <property type="entry name" value="Thioesterase/thiol ester dehydrase-isomerase"/>
    <property type="match status" value="1"/>
</dbReference>
<evidence type="ECO:0000313" key="4">
    <source>
        <dbReference type="Proteomes" id="UP000317093"/>
    </source>
</evidence>
<dbReference type="PANTHER" id="PTHR30272:SF1">
    <property type="entry name" value="3-HYDROXYACYL-[ACYL-CARRIER-PROTEIN] DEHYDRATASE"/>
    <property type="match status" value="1"/>
</dbReference>
<organism evidence="3 4">
    <name type="scientific">Kolteria novifilia</name>
    <dbReference type="NCBI Taxonomy" id="2527975"/>
    <lineage>
        <taxon>Bacteria</taxon>
        <taxon>Pseudomonadati</taxon>
        <taxon>Planctomycetota</taxon>
        <taxon>Planctomycetia</taxon>
        <taxon>Kolteriales</taxon>
        <taxon>Kolteriaceae</taxon>
        <taxon>Kolteria</taxon>
    </lineage>
</organism>
<dbReference type="KEGG" id="knv:Pan216_48320"/>
<feature type="region of interest" description="Disordered" evidence="2">
    <location>
        <begin position="159"/>
        <end position="185"/>
    </location>
</feature>
<dbReference type="EC" id="4.2.1.59" evidence="3"/>
<evidence type="ECO:0000256" key="1">
    <source>
        <dbReference type="ARBA" id="ARBA00023239"/>
    </source>
</evidence>
<dbReference type="Pfam" id="PF07977">
    <property type="entry name" value="FabA"/>
    <property type="match status" value="1"/>
</dbReference>
<dbReference type="GO" id="GO:0019171">
    <property type="term" value="F:(3R)-hydroxyacyl-[acyl-carrier-protein] dehydratase activity"/>
    <property type="evidence" value="ECO:0007669"/>
    <property type="project" value="UniProtKB-EC"/>
</dbReference>